<keyword evidence="1" id="KW-0813">Transport</keyword>
<dbReference type="Proteomes" id="UP001152795">
    <property type="component" value="Unassembled WGS sequence"/>
</dbReference>
<dbReference type="InterPro" id="IPR000477">
    <property type="entry name" value="RT_dom"/>
</dbReference>
<proteinExistence type="predicted"/>
<dbReference type="GO" id="GO:0006623">
    <property type="term" value="P:protein targeting to vacuole"/>
    <property type="evidence" value="ECO:0007669"/>
    <property type="project" value="TreeGrafter"/>
</dbReference>
<gene>
    <name evidence="2" type="ORF">PACLA_8A039108</name>
</gene>
<name>A0A6S7HG42_PARCT</name>
<dbReference type="InterPro" id="IPR026854">
    <property type="entry name" value="VPS13_N"/>
</dbReference>
<protein>
    <submittedName>
        <fullName evidence="2">Uncharacterized protein</fullName>
    </submittedName>
</protein>
<dbReference type="EMBL" id="CACRXK020004791">
    <property type="protein sequence ID" value="CAB4004044.1"/>
    <property type="molecule type" value="Genomic_DNA"/>
</dbReference>
<dbReference type="AlphaFoldDB" id="A0A6S7HG42"/>
<evidence type="ECO:0000256" key="1">
    <source>
        <dbReference type="ARBA" id="ARBA00022448"/>
    </source>
</evidence>
<comment type="caution">
    <text evidence="2">The sequence shown here is derived from an EMBL/GenBank/DDBJ whole genome shotgun (WGS) entry which is preliminary data.</text>
</comment>
<organism evidence="2 3">
    <name type="scientific">Paramuricea clavata</name>
    <name type="common">Red gorgonian</name>
    <name type="synonym">Violescent sea-whip</name>
    <dbReference type="NCBI Taxonomy" id="317549"/>
    <lineage>
        <taxon>Eukaryota</taxon>
        <taxon>Metazoa</taxon>
        <taxon>Cnidaria</taxon>
        <taxon>Anthozoa</taxon>
        <taxon>Octocorallia</taxon>
        <taxon>Malacalcyonacea</taxon>
        <taxon>Plexauridae</taxon>
        <taxon>Paramuricea</taxon>
    </lineage>
</organism>
<keyword evidence="3" id="KW-1185">Reference proteome</keyword>
<sequence>MFFRYSVLYLFLQAELELPIEVKSGYIGKLSAEIPWSNIYTKPVVVKIEDVFVLAAPVTEIDYDAEQAEERLKAAKRRKLQAIEKSNKPLNNESSQESRLPDSYTFVEKLTAQIIKNVQFNTPFITVGRGVLQGDCLSPLLFNMSFNTFIQHIKSEKYRQLGFWKLSEIGIPCNPIHWFQFADDAAVISSQEKEN</sequence>
<dbReference type="InterPro" id="IPR026847">
    <property type="entry name" value="VPS13"/>
</dbReference>
<dbReference type="OrthoDB" id="428159at2759"/>
<evidence type="ECO:0000313" key="3">
    <source>
        <dbReference type="Proteomes" id="UP001152795"/>
    </source>
</evidence>
<evidence type="ECO:0000313" key="2">
    <source>
        <dbReference type="EMBL" id="CAB4004044.1"/>
    </source>
</evidence>
<dbReference type="PANTHER" id="PTHR16166:SF146">
    <property type="entry name" value="VACUOLAR PROTEIN SORTING-ASSOCIATED PROTEIN 13A-LIKE ISOFORM X1"/>
    <property type="match status" value="1"/>
</dbReference>
<dbReference type="GO" id="GO:0045053">
    <property type="term" value="P:protein retention in Golgi apparatus"/>
    <property type="evidence" value="ECO:0007669"/>
    <property type="project" value="TreeGrafter"/>
</dbReference>
<dbReference type="PANTHER" id="PTHR16166">
    <property type="entry name" value="VACUOLAR PROTEIN SORTING-ASSOCIATED PROTEIN VPS13"/>
    <property type="match status" value="1"/>
</dbReference>
<dbReference type="Pfam" id="PF12624">
    <property type="entry name" value="VPS13_N"/>
    <property type="match status" value="1"/>
</dbReference>
<dbReference type="PROSITE" id="PS50878">
    <property type="entry name" value="RT_POL"/>
    <property type="match status" value="1"/>
</dbReference>
<reference evidence="2" key="1">
    <citation type="submission" date="2020-04" db="EMBL/GenBank/DDBJ databases">
        <authorList>
            <person name="Alioto T."/>
            <person name="Alioto T."/>
            <person name="Gomez Garrido J."/>
        </authorList>
    </citation>
    <scope>NUCLEOTIDE SEQUENCE</scope>
    <source>
        <strain evidence="2">A484AB</strain>
    </source>
</reference>
<accession>A0A6S7HG42</accession>